<evidence type="ECO:0000313" key="2">
    <source>
        <dbReference type="EMBL" id="UOF89483.1"/>
    </source>
</evidence>
<protein>
    <submittedName>
        <fullName evidence="2">Uncharacterized protein</fullName>
    </submittedName>
</protein>
<accession>A0ABY4CGE3</accession>
<keyword evidence="1" id="KW-0812">Transmembrane</keyword>
<dbReference type="EMBL" id="CP089291">
    <property type="protein sequence ID" value="UOF89483.1"/>
    <property type="molecule type" value="Genomic_DNA"/>
</dbReference>
<dbReference type="RefSeq" id="WP_347436173.1">
    <property type="nucleotide sequence ID" value="NZ_CP089291.1"/>
</dbReference>
<gene>
    <name evidence="2" type="ORF">LSG31_16525</name>
</gene>
<evidence type="ECO:0000256" key="1">
    <source>
        <dbReference type="SAM" id="Phobius"/>
    </source>
</evidence>
<dbReference type="Proteomes" id="UP000830167">
    <property type="component" value="Chromosome"/>
</dbReference>
<feature type="transmembrane region" description="Helical" evidence="1">
    <location>
        <begin position="12"/>
        <end position="30"/>
    </location>
</feature>
<sequence length="48" mass="5495">MALTNLPPIKPSKGVVFFMGAFLATFVFWFTRPKSTDEESVDRQPKDF</sequence>
<evidence type="ECO:0000313" key="3">
    <source>
        <dbReference type="Proteomes" id="UP000830167"/>
    </source>
</evidence>
<keyword evidence="1" id="KW-0472">Membrane</keyword>
<keyword evidence="3" id="KW-1185">Reference proteome</keyword>
<name>A0ABY4CGE3_9BACL</name>
<organism evidence="2 3">
    <name type="scientific">Fodinisporobacter ferrooxydans</name>
    <dbReference type="NCBI Taxonomy" id="2901836"/>
    <lineage>
        <taxon>Bacteria</taxon>
        <taxon>Bacillati</taxon>
        <taxon>Bacillota</taxon>
        <taxon>Bacilli</taxon>
        <taxon>Bacillales</taxon>
        <taxon>Alicyclobacillaceae</taxon>
        <taxon>Fodinisporobacter</taxon>
    </lineage>
</organism>
<reference evidence="2" key="1">
    <citation type="submission" date="2021-12" db="EMBL/GenBank/DDBJ databases">
        <title>Alicyclobacillaceae gen. nov., sp. nov., isolated from chalcocite enrichment system.</title>
        <authorList>
            <person name="Jiang Z."/>
        </authorList>
    </citation>
    <scope>NUCLEOTIDE SEQUENCE</scope>
    <source>
        <strain evidence="2">MYW30-H2</strain>
    </source>
</reference>
<keyword evidence="1" id="KW-1133">Transmembrane helix</keyword>
<proteinExistence type="predicted"/>